<dbReference type="Pfam" id="PF00892">
    <property type="entry name" value="EamA"/>
    <property type="match status" value="2"/>
</dbReference>
<feature type="domain" description="EamA" evidence="8">
    <location>
        <begin position="154"/>
        <end position="290"/>
    </location>
</feature>
<evidence type="ECO:0000256" key="7">
    <source>
        <dbReference type="SAM" id="Phobius"/>
    </source>
</evidence>
<dbReference type="GO" id="GO:0005886">
    <property type="term" value="C:plasma membrane"/>
    <property type="evidence" value="ECO:0007669"/>
    <property type="project" value="UniProtKB-SubCell"/>
</dbReference>
<feature type="transmembrane region" description="Helical" evidence="7">
    <location>
        <begin position="157"/>
        <end position="178"/>
    </location>
</feature>
<feature type="transmembrane region" description="Helical" evidence="7">
    <location>
        <begin position="9"/>
        <end position="29"/>
    </location>
</feature>
<protein>
    <submittedName>
        <fullName evidence="9">Permease of the drug/metabolite transporter (DMT) superfamily</fullName>
    </submittedName>
</protein>
<evidence type="ECO:0000256" key="2">
    <source>
        <dbReference type="ARBA" id="ARBA00007362"/>
    </source>
</evidence>
<feature type="transmembrane region" description="Helical" evidence="7">
    <location>
        <begin position="98"/>
        <end position="116"/>
    </location>
</feature>
<name>A0A0S2W659_9FIRM</name>
<dbReference type="PANTHER" id="PTHR32322:SF18">
    <property type="entry name" value="S-ADENOSYLMETHIONINE_S-ADENOSYLHOMOCYSTEINE TRANSPORTER"/>
    <property type="match status" value="1"/>
</dbReference>
<dbReference type="KEGG" id="ibu:IB211_02256"/>
<feature type="transmembrane region" description="Helical" evidence="7">
    <location>
        <begin position="250"/>
        <end position="269"/>
    </location>
</feature>
<keyword evidence="4 7" id="KW-0812">Transmembrane</keyword>
<comment type="similarity">
    <text evidence="2">Belongs to the EamA transporter family.</text>
</comment>
<evidence type="ECO:0000256" key="3">
    <source>
        <dbReference type="ARBA" id="ARBA00022475"/>
    </source>
</evidence>
<dbReference type="Proteomes" id="UP000064844">
    <property type="component" value="Chromosome"/>
</dbReference>
<keyword evidence="10" id="KW-1185">Reference proteome</keyword>
<reference evidence="10" key="2">
    <citation type="submission" date="2015-04" db="EMBL/GenBank/DDBJ databases">
        <title>A butyrogenic pathway from the amino acid lysine in a human gut commensal.</title>
        <authorList>
            <person name="de Vos W.M."/>
            <person name="Bui N.T.P."/>
            <person name="Plugge C.M."/>
            <person name="Ritari J."/>
        </authorList>
    </citation>
    <scope>NUCLEOTIDE SEQUENCE [LARGE SCALE GENOMIC DNA]</scope>
    <source>
        <strain evidence="10">AF211</strain>
    </source>
</reference>
<evidence type="ECO:0000259" key="8">
    <source>
        <dbReference type="Pfam" id="PF00892"/>
    </source>
</evidence>
<dbReference type="InterPro" id="IPR037185">
    <property type="entry name" value="EmrE-like"/>
</dbReference>
<evidence type="ECO:0000256" key="6">
    <source>
        <dbReference type="ARBA" id="ARBA00023136"/>
    </source>
</evidence>
<dbReference type="eggNOG" id="COG0697">
    <property type="taxonomic scope" value="Bacteria"/>
</dbReference>
<proteinExistence type="inferred from homology"/>
<feature type="transmembrane region" description="Helical" evidence="7">
    <location>
        <begin position="275"/>
        <end position="291"/>
    </location>
</feature>
<dbReference type="RefSeq" id="WP_033118157.1">
    <property type="nucleotide sequence ID" value="NZ_CALICV010000033.1"/>
</dbReference>
<feature type="transmembrane region" description="Helical" evidence="7">
    <location>
        <begin position="35"/>
        <end position="56"/>
    </location>
</feature>
<evidence type="ECO:0000256" key="1">
    <source>
        <dbReference type="ARBA" id="ARBA00004651"/>
    </source>
</evidence>
<feature type="transmembrane region" description="Helical" evidence="7">
    <location>
        <begin position="219"/>
        <end position="238"/>
    </location>
</feature>
<evidence type="ECO:0000256" key="5">
    <source>
        <dbReference type="ARBA" id="ARBA00022989"/>
    </source>
</evidence>
<keyword evidence="6 7" id="KW-0472">Membrane</keyword>
<reference evidence="9 10" key="1">
    <citation type="journal article" date="2015" name="Nat. Commun.">
        <title>Production of butyrate from lysine and the Amadori product fructoselysine by a human gut commensal.</title>
        <authorList>
            <person name="Bui T.P."/>
            <person name="Ritari J."/>
            <person name="Boeren S."/>
            <person name="de Waard P."/>
            <person name="Plugge C.M."/>
            <person name="de Vos W.M."/>
        </authorList>
    </citation>
    <scope>NUCLEOTIDE SEQUENCE [LARGE SCALE GENOMIC DNA]</scope>
    <source>
        <strain evidence="9 10">AF211</strain>
    </source>
</reference>
<keyword evidence="5 7" id="KW-1133">Transmembrane helix</keyword>
<feature type="transmembrane region" description="Helical" evidence="7">
    <location>
        <begin position="190"/>
        <end position="207"/>
    </location>
</feature>
<comment type="subcellular location">
    <subcellularLocation>
        <location evidence="1">Cell membrane</location>
        <topology evidence="1">Multi-pass membrane protein</topology>
    </subcellularLocation>
</comment>
<dbReference type="PANTHER" id="PTHR32322">
    <property type="entry name" value="INNER MEMBRANE TRANSPORTER"/>
    <property type="match status" value="1"/>
</dbReference>
<evidence type="ECO:0000313" key="10">
    <source>
        <dbReference type="Proteomes" id="UP000064844"/>
    </source>
</evidence>
<feature type="transmembrane region" description="Helical" evidence="7">
    <location>
        <begin position="125"/>
        <end position="145"/>
    </location>
</feature>
<organism evidence="9 10">
    <name type="scientific">Intestinimonas butyriciproducens</name>
    <dbReference type="NCBI Taxonomy" id="1297617"/>
    <lineage>
        <taxon>Bacteria</taxon>
        <taxon>Bacillati</taxon>
        <taxon>Bacillota</taxon>
        <taxon>Clostridia</taxon>
        <taxon>Eubacteriales</taxon>
        <taxon>Intestinimonas</taxon>
    </lineage>
</organism>
<dbReference type="AlphaFoldDB" id="A0A0S2W659"/>
<sequence length="296" mass="32087">MGSPPHSRVLGHILALFVTVVWGTTLISSKILLRAFTPLEIMTFRFLIAWAVLFCLSPRPLRPQDFRSELPFAAAGVSGLTLYFLLENTALRYTLASNVGIIISAAPMFAALLLWLCRRGPRPRAVFFAGFAIALTGIALISLSGGESLELNPLGDLLTLGAALCWGAYGVCLEFASSSGLNQLQCTRKVFFWGLATLLPLLPILHPDYSLSRFSDPSMLFNILYLGLVASALCFVCWNKAMVLIGTVATNVYIYLTPVVTLIASALILGEPVRPQAIGAIFLILPGLWLSQRPTS</sequence>
<dbReference type="EMBL" id="CP011307">
    <property type="protein sequence ID" value="ALP94647.1"/>
    <property type="molecule type" value="Genomic_DNA"/>
</dbReference>
<evidence type="ECO:0000256" key="4">
    <source>
        <dbReference type="ARBA" id="ARBA00022692"/>
    </source>
</evidence>
<dbReference type="STRING" id="1297617.IB211_02256"/>
<accession>A0A0S2W659</accession>
<keyword evidence="3" id="KW-1003">Cell membrane</keyword>
<evidence type="ECO:0000313" key="9">
    <source>
        <dbReference type="EMBL" id="ALP94647.1"/>
    </source>
</evidence>
<gene>
    <name evidence="9" type="ORF">IB211_02256</name>
</gene>
<dbReference type="InterPro" id="IPR050638">
    <property type="entry name" value="AA-Vitamin_Transporters"/>
</dbReference>
<dbReference type="SUPFAM" id="SSF103481">
    <property type="entry name" value="Multidrug resistance efflux transporter EmrE"/>
    <property type="match status" value="2"/>
</dbReference>
<dbReference type="InterPro" id="IPR000620">
    <property type="entry name" value="EamA_dom"/>
</dbReference>
<feature type="domain" description="EamA" evidence="8">
    <location>
        <begin position="10"/>
        <end position="142"/>
    </location>
</feature>